<dbReference type="OrthoDB" id="3806873at2"/>
<dbReference type="Gene3D" id="3.90.1200.10">
    <property type="match status" value="1"/>
</dbReference>
<dbReference type="Proteomes" id="UP000253083">
    <property type="component" value="Unassembled WGS sequence"/>
</dbReference>
<dbReference type="InterPro" id="IPR002575">
    <property type="entry name" value="Aminoglycoside_PTrfase"/>
</dbReference>
<evidence type="ECO:0000259" key="1">
    <source>
        <dbReference type="Pfam" id="PF01636"/>
    </source>
</evidence>
<dbReference type="EMBL" id="QNRT01000003">
    <property type="protein sequence ID" value="RBP49732.1"/>
    <property type="molecule type" value="Genomic_DNA"/>
</dbReference>
<comment type="caution">
    <text evidence="2">The sequence shown here is derived from an EMBL/GenBank/DDBJ whole genome shotgun (WGS) entry which is preliminary data.</text>
</comment>
<dbReference type="InterPro" id="IPR052898">
    <property type="entry name" value="ACAD10-like"/>
</dbReference>
<reference evidence="2 3" key="1">
    <citation type="submission" date="2018-06" db="EMBL/GenBank/DDBJ databases">
        <title>Genomic Encyclopedia of Type Strains, Phase IV (KMG-IV): sequencing the most valuable type-strain genomes for metagenomic binning, comparative biology and taxonomic classification.</title>
        <authorList>
            <person name="Goeker M."/>
        </authorList>
    </citation>
    <scope>NUCLEOTIDE SEQUENCE [LARGE SCALE GENOMIC DNA]</scope>
    <source>
        <strain evidence="2 3">DSM 24032</strain>
    </source>
</reference>
<evidence type="ECO:0000313" key="2">
    <source>
        <dbReference type="EMBL" id="RBP49732.1"/>
    </source>
</evidence>
<dbReference type="PANTHER" id="PTHR47829:SF3">
    <property type="entry name" value="AMINOGLYCOSIDE PHOSPHOTRANSFERASE DOMAIN-CONTAINING PROTEIN"/>
    <property type="match status" value="1"/>
</dbReference>
<keyword evidence="2" id="KW-0418">Kinase</keyword>
<accession>A0A395JL13</accession>
<keyword evidence="2" id="KW-0808">Transferase</keyword>
<proteinExistence type="predicted"/>
<dbReference type="CDD" id="cd05154">
    <property type="entry name" value="ACAD10_11_N-like"/>
    <property type="match status" value="1"/>
</dbReference>
<evidence type="ECO:0000313" key="3">
    <source>
        <dbReference type="Proteomes" id="UP000253083"/>
    </source>
</evidence>
<dbReference type="InterPro" id="IPR011009">
    <property type="entry name" value="Kinase-like_dom_sf"/>
</dbReference>
<dbReference type="InParanoid" id="A0A395JL13"/>
<organism evidence="2 3">
    <name type="scientific">Arenicella xantha</name>
    <dbReference type="NCBI Taxonomy" id="644221"/>
    <lineage>
        <taxon>Bacteria</taxon>
        <taxon>Pseudomonadati</taxon>
        <taxon>Pseudomonadota</taxon>
        <taxon>Gammaproteobacteria</taxon>
        <taxon>Arenicellales</taxon>
        <taxon>Arenicellaceae</taxon>
        <taxon>Arenicella</taxon>
    </lineage>
</organism>
<feature type="domain" description="Aminoglycoside phosphotransferase" evidence="1">
    <location>
        <begin position="26"/>
        <end position="246"/>
    </location>
</feature>
<dbReference type="PANTHER" id="PTHR47829">
    <property type="entry name" value="HYDROLASE, PUTATIVE (AFU_ORTHOLOGUE AFUA_1G12880)-RELATED"/>
    <property type="match status" value="1"/>
</dbReference>
<dbReference type="InterPro" id="IPR041726">
    <property type="entry name" value="ACAD10_11_N"/>
</dbReference>
<dbReference type="Pfam" id="PF01636">
    <property type="entry name" value="APH"/>
    <property type="match status" value="1"/>
</dbReference>
<dbReference type="Gene3D" id="3.30.200.20">
    <property type="entry name" value="Phosphorylase Kinase, domain 1"/>
    <property type="match status" value="1"/>
</dbReference>
<protein>
    <submittedName>
        <fullName evidence="2">Aminoglycoside phosphotransferase (APT) family kinase protein</fullName>
    </submittedName>
</protein>
<dbReference type="GO" id="GO:0016301">
    <property type="term" value="F:kinase activity"/>
    <property type="evidence" value="ECO:0007669"/>
    <property type="project" value="UniProtKB-KW"/>
</dbReference>
<name>A0A395JL13_9GAMM</name>
<sequence length="336" mass="37553">MHDLNIDNLSNYLKQYVDGFELPLEVEKFPGGQSNPTFKLSTPNAQYVLRRKPPGQLLKGAHAVDREFRMLTALQSSAVPVATPIALCEDDAVIGSMFYVMEYLDGRILWDPVLPDSDAQERRAIYTEMNRVLSALHMVNIDAVGLSDFGKHSDYFARQTHTWTKQYRASEMDPIPAVDSLIEWLPANMPADDGLVSIVHGDYRLDNLMFHRSEPQAIAVLDWELSTIGHPYADLAYQCMQYHIPHGKGLPGLRGADLEQLGIPTEQEYIAMYCERTGVTSIPNWNFYLAFSLFRLAAICQGVAKRAQQGNASSNNAANYGELVEPLASIALDLTQ</sequence>
<gene>
    <name evidence="2" type="ORF">DFR28_103157</name>
</gene>
<keyword evidence="3" id="KW-1185">Reference proteome</keyword>
<dbReference type="AlphaFoldDB" id="A0A395JL13"/>
<dbReference type="SUPFAM" id="SSF56112">
    <property type="entry name" value="Protein kinase-like (PK-like)"/>
    <property type="match status" value="1"/>
</dbReference>
<dbReference type="RefSeq" id="WP_113954734.1">
    <property type="nucleotide sequence ID" value="NZ_QNRT01000003.1"/>
</dbReference>